<accession>A0A0E2LR15</accession>
<comment type="caution">
    <text evidence="1">The sequence shown here is derived from an EMBL/GenBank/DDBJ whole genome shotgun (WGS) entry which is preliminary data.</text>
</comment>
<proteinExistence type="predicted"/>
<dbReference type="Proteomes" id="UP000016630">
    <property type="component" value="Unassembled WGS sequence"/>
</dbReference>
<feature type="non-terminal residue" evidence="1">
    <location>
        <position position="1"/>
    </location>
</feature>
<organism evidence="1 2">
    <name type="scientific">Porphyromonas gingivalis F0570</name>
    <dbReference type="NCBI Taxonomy" id="1227271"/>
    <lineage>
        <taxon>Bacteria</taxon>
        <taxon>Pseudomonadati</taxon>
        <taxon>Bacteroidota</taxon>
        <taxon>Bacteroidia</taxon>
        <taxon>Bacteroidales</taxon>
        <taxon>Porphyromonadaceae</taxon>
        <taxon>Porphyromonas</taxon>
    </lineage>
</organism>
<name>A0A0E2LR15_PORGN</name>
<reference evidence="1 2" key="1">
    <citation type="submission" date="2013-06" db="EMBL/GenBank/DDBJ databases">
        <authorList>
            <person name="Weinstock G."/>
            <person name="Sodergren E."/>
            <person name="Lobos E.A."/>
            <person name="Fulton L."/>
            <person name="Fulton R."/>
            <person name="Courtney L."/>
            <person name="Fronick C."/>
            <person name="O'Laughlin M."/>
            <person name="Godfrey J."/>
            <person name="Wilson R.M."/>
            <person name="Miner T."/>
            <person name="Farmer C."/>
            <person name="Delehaunty K."/>
            <person name="Cordes M."/>
            <person name="Minx P."/>
            <person name="Tomlinson C."/>
            <person name="Chen J."/>
            <person name="Wollam A."/>
            <person name="Pepin K.H."/>
            <person name="Bhonagiri V."/>
            <person name="Zhang X."/>
            <person name="Warren W."/>
            <person name="Mitreva M."/>
            <person name="Mardis E.R."/>
            <person name="Wilson R.K."/>
        </authorList>
    </citation>
    <scope>NUCLEOTIDE SEQUENCE [LARGE SCALE GENOMIC DNA]</scope>
    <source>
        <strain evidence="1 2">F0570</strain>
    </source>
</reference>
<sequence>QLSTFFSTRQIFCSAGAVGENHEREKEKKRNRFSAKYARLFFRCGARFFSFSRQKKNFLAPRFQAWETKKKSAVNQHKVKTL</sequence>
<dbReference type="AlphaFoldDB" id="A0A0E2LR15"/>
<evidence type="ECO:0000313" key="1">
    <source>
        <dbReference type="EMBL" id="ERJ66886.1"/>
    </source>
</evidence>
<dbReference type="HOGENOM" id="CLU_2547977_0_0_10"/>
<dbReference type="EMBL" id="AWUW01000067">
    <property type="protein sequence ID" value="ERJ66886.1"/>
    <property type="molecule type" value="Genomic_DNA"/>
</dbReference>
<evidence type="ECO:0000313" key="2">
    <source>
        <dbReference type="Proteomes" id="UP000016630"/>
    </source>
</evidence>
<gene>
    <name evidence="1" type="ORF">HMPREF1555_00925</name>
</gene>
<protein>
    <submittedName>
        <fullName evidence="1">Uncharacterized protein</fullName>
    </submittedName>
</protein>